<keyword evidence="2" id="KW-0678">Repressor</keyword>
<reference evidence="8" key="1">
    <citation type="submission" date="2022-08" db="EMBL/GenBank/DDBJ databases">
        <authorList>
            <person name="Dale J.L."/>
        </authorList>
    </citation>
    <scope>NUCLEOTIDE SEQUENCE</scope>
    <source>
        <strain evidence="8">2022EL-00758</strain>
    </source>
</reference>
<dbReference type="InterPro" id="IPR004111">
    <property type="entry name" value="Repressor_TetR_C"/>
</dbReference>
<accession>A0A9Q4GWQ7</accession>
<evidence type="ECO:0000259" key="7">
    <source>
        <dbReference type="PROSITE" id="PS50977"/>
    </source>
</evidence>
<evidence type="ECO:0000256" key="3">
    <source>
        <dbReference type="ARBA" id="ARBA00023015"/>
    </source>
</evidence>
<comment type="function">
    <text evidence="1">TetR is the repressor of the tetracycline resistance element; its N-terminal region forms a helix-turn-helix structure and binds DNA. Binding of tetracycline to TetR reduces the repressor affinity for the tetracycline resistance gene (tetA) promoter operator sites.</text>
</comment>
<evidence type="ECO:0000256" key="4">
    <source>
        <dbReference type="ARBA" id="ARBA00023125"/>
    </source>
</evidence>
<evidence type="ECO:0000256" key="2">
    <source>
        <dbReference type="ARBA" id="ARBA00022491"/>
    </source>
</evidence>
<dbReference type="Pfam" id="PF00440">
    <property type="entry name" value="TetR_N"/>
    <property type="match status" value="1"/>
</dbReference>
<proteinExistence type="predicted"/>
<keyword evidence="3" id="KW-0805">Transcription regulation</keyword>
<dbReference type="AlphaFoldDB" id="A0A9Q4GWQ7"/>
<dbReference type="PROSITE" id="PS50977">
    <property type="entry name" value="HTH_TETR_2"/>
    <property type="match status" value="1"/>
</dbReference>
<keyword evidence="5" id="KW-0804">Transcription</keyword>
<dbReference type="PRINTS" id="PR00400">
    <property type="entry name" value="TETREPRESSOR"/>
</dbReference>
<dbReference type="InterPro" id="IPR036271">
    <property type="entry name" value="Tet_transcr_reg_TetR-rel_C_sf"/>
</dbReference>
<comment type="caution">
    <text evidence="8">The sequence shown here is derived from an EMBL/GenBank/DDBJ whole genome shotgun (WGS) entry which is preliminary data.</text>
</comment>
<evidence type="ECO:0000256" key="6">
    <source>
        <dbReference type="PROSITE-ProRule" id="PRU00335"/>
    </source>
</evidence>
<dbReference type="InterPro" id="IPR001647">
    <property type="entry name" value="HTH_TetR"/>
</dbReference>
<gene>
    <name evidence="8" type="ORF">N0392_16705</name>
</gene>
<dbReference type="PRINTS" id="PR00455">
    <property type="entry name" value="HTHTETR"/>
</dbReference>
<dbReference type="Gene3D" id="1.10.357.10">
    <property type="entry name" value="Tetracycline Repressor, domain 2"/>
    <property type="match status" value="1"/>
</dbReference>
<dbReference type="SUPFAM" id="SSF46689">
    <property type="entry name" value="Homeodomain-like"/>
    <property type="match status" value="1"/>
</dbReference>
<organism evidence="8 9">
    <name type="scientific">Morganella morganii</name>
    <name type="common">Proteus morganii</name>
    <dbReference type="NCBI Taxonomy" id="582"/>
    <lineage>
        <taxon>Bacteria</taxon>
        <taxon>Pseudomonadati</taxon>
        <taxon>Pseudomonadota</taxon>
        <taxon>Gammaproteobacteria</taxon>
        <taxon>Enterobacterales</taxon>
        <taxon>Morganellaceae</taxon>
        <taxon>Morganella</taxon>
    </lineage>
</organism>
<evidence type="ECO:0000313" key="8">
    <source>
        <dbReference type="EMBL" id="MCY0791323.1"/>
    </source>
</evidence>
<dbReference type="Pfam" id="PF02909">
    <property type="entry name" value="TetR_C_1"/>
    <property type="match status" value="1"/>
</dbReference>
<dbReference type="InterPro" id="IPR003012">
    <property type="entry name" value="Tet_transcr_reg_TetR"/>
</dbReference>
<dbReference type="OrthoDB" id="9809772at2"/>
<dbReference type="GO" id="GO:0003700">
    <property type="term" value="F:DNA-binding transcription factor activity"/>
    <property type="evidence" value="ECO:0007669"/>
    <property type="project" value="TreeGrafter"/>
</dbReference>
<feature type="domain" description="HTH tetR-type" evidence="7">
    <location>
        <begin position="5"/>
        <end position="65"/>
    </location>
</feature>
<dbReference type="InterPro" id="IPR009057">
    <property type="entry name" value="Homeodomain-like_sf"/>
</dbReference>
<evidence type="ECO:0000256" key="1">
    <source>
        <dbReference type="ARBA" id="ARBA00002856"/>
    </source>
</evidence>
<dbReference type="SUPFAM" id="SSF48498">
    <property type="entry name" value="Tetracyclin repressor-like, C-terminal domain"/>
    <property type="match status" value="1"/>
</dbReference>
<dbReference type="RefSeq" id="WP_054424904.1">
    <property type="nucleotide sequence ID" value="NZ_BRRE01000009.1"/>
</dbReference>
<evidence type="ECO:0000313" key="9">
    <source>
        <dbReference type="Proteomes" id="UP001076655"/>
    </source>
</evidence>
<dbReference type="PANTHER" id="PTHR30055:SF151">
    <property type="entry name" value="TRANSCRIPTIONAL REGULATORY PROTEIN"/>
    <property type="match status" value="1"/>
</dbReference>
<dbReference type="InterPro" id="IPR050109">
    <property type="entry name" value="HTH-type_TetR-like_transc_reg"/>
</dbReference>
<name>A0A9Q4GWQ7_MORMO</name>
<dbReference type="Proteomes" id="UP001076655">
    <property type="component" value="Unassembled WGS sequence"/>
</dbReference>
<dbReference type="PANTHER" id="PTHR30055">
    <property type="entry name" value="HTH-TYPE TRANSCRIPTIONAL REGULATOR RUTR"/>
    <property type="match status" value="1"/>
</dbReference>
<sequence length="210" mass="23253">MKSIKINKIKILDAALVLLESEGIEGLTMRKLADALHIRAASLYWHFSNKQSLIEGIADHMVKDVATLPPETNSWQQTTEHLASELREALMAHRDGARVFAGTYVISDNILRINNALISAFCQSGAPLSAAAEATMTVLYFVLGCCIEQQAAIQAGSDYLAEKRMVFDQTDHECYPQTQAAADILFNTDFDSRFRNGLDILLSGFRQKIS</sequence>
<dbReference type="EMBL" id="JAPNMI010000009">
    <property type="protein sequence ID" value="MCY0791323.1"/>
    <property type="molecule type" value="Genomic_DNA"/>
</dbReference>
<dbReference type="GO" id="GO:0000976">
    <property type="term" value="F:transcription cis-regulatory region binding"/>
    <property type="evidence" value="ECO:0007669"/>
    <property type="project" value="TreeGrafter"/>
</dbReference>
<protein>
    <submittedName>
        <fullName evidence="8">TetR/AcrR family transcriptional regulator C-terminal domain-containing protein</fullName>
    </submittedName>
</protein>
<keyword evidence="4 6" id="KW-0238">DNA-binding</keyword>
<evidence type="ECO:0000256" key="5">
    <source>
        <dbReference type="ARBA" id="ARBA00023163"/>
    </source>
</evidence>
<dbReference type="GO" id="GO:0045892">
    <property type="term" value="P:negative regulation of DNA-templated transcription"/>
    <property type="evidence" value="ECO:0007669"/>
    <property type="project" value="InterPro"/>
</dbReference>
<dbReference type="GO" id="GO:0046677">
    <property type="term" value="P:response to antibiotic"/>
    <property type="evidence" value="ECO:0007669"/>
    <property type="project" value="InterPro"/>
</dbReference>
<dbReference type="Gene3D" id="1.10.10.60">
    <property type="entry name" value="Homeodomain-like"/>
    <property type="match status" value="1"/>
</dbReference>
<feature type="DNA-binding region" description="H-T-H motif" evidence="6">
    <location>
        <begin position="28"/>
        <end position="47"/>
    </location>
</feature>